<keyword evidence="4 8" id="KW-0406">Ion transport</keyword>
<comment type="subunit">
    <text evidence="8">F-type ATPases have 2 components, CF(1) - the catalytic core - and CF(0) - the membrane proton channel. CF(1) has five subunits: alpha(3), beta(3), gamma(1), delta(1), epsilon(1). CF(0) has three main subunits: a, b and c.</text>
</comment>
<evidence type="ECO:0000313" key="10">
    <source>
        <dbReference type="EMBL" id="OMH24081.1"/>
    </source>
</evidence>
<protein>
    <submittedName>
        <fullName evidence="10">ATP synthase F1 subunit epsilon</fullName>
    </submittedName>
</protein>
<dbReference type="Gene3D" id="2.60.15.10">
    <property type="entry name" value="F0F1 ATP synthase delta/epsilon subunit, N-terminal"/>
    <property type="match status" value="1"/>
</dbReference>
<evidence type="ECO:0000313" key="11">
    <source>
        <dbReference type="Proteomes" id="UP000187085"/>
    </source>
</evidence>
<evidence type="ECO:0000256" key="1">
    <source>
        <dbReference type="ARBA" id="ARBA00004202"/>
    </source>
</evidence>
<keyword evidence="5" id="KW-0472">Membrane</keyword>
<comment type="subcellular location">
    <subcellularLocation>
        <location evidence="1">Cell membrane</location>
        <topology evidence="1">Peripheral membrane protein</topology>
    </subcellularLocation>
</comment>
<dbReference type="RefSeq" id="WP_076704172.1">
    <property type="nucleotide sequence ID" value="NZ_MRDE01000064.1"/>
</dbReference>
<dbReference type="PANTHER" id="PTHR13822">
    <property type="entry name" value="ATP SYNTHASE DELTA/EPSILON CHAIN"/>
    <property type="match status" value="1"/>
</dbReference>
<keyword evidence="11" id="KW-1185">Reference proteome</keyword>
<proteinExistence type="inferred from homology"/>
<dbReference type="Proteomes" id="UP000187085">
    <property type="component" value="Unassembled WGS sequence"/>
</dbReference>
<evidence type="ECO:0000256" key="8">
    <source>
        <dbReference type="RuleBase" id="RU003656"/>
    </source>
</evidence>
<evidence type="ECO:0000256" key="3">
    <source>
        <dbReference type="ARBA" id="ARBA00022448"/>
    </source>
</evidence>
<gene>
    <name evidence="10" type="ORF">BKD30_09185</name>
</gene>
<dbReference type="NCBIfam" id="TIGR01216">
    <property type="entry name" value="ATP_synt_epsi"/>
    <property type="match status" value="1"/>
</dbReference>
<evidence type="ECO:0000256" key="4">
    <source>
        <dbReference type="ARBA" id="ARBA00023065"/>
    </source>
</evidence>
<name>A0A1R1L9A2_9MICC</name>
<dbReference type="InterPro" id="IPR036771">
    <property type="entry name" value="ATPsynth_dsu/esu_N"/>
</dbReference>
<dbReference type="OrthoDB" id="9791445at2"/>
<dbReference type="GO" id="GO:0046933">
    <property type="term" value="F:proton-transporting ATP synthase activity, rotational mechanism"/>
    <property type="evidence" value="ECO:0007669"/>
    <property type="project" value="InterPro"/>
</dbReference>
<comment type="similarity">
    <text evidence="2 8">Belongs to the ATPase epsilon chain family.</text>
</comment>
<evidence type="ECO:0000259" key="9">
    <source>
        <dbReference type="Pfam" id="PF02823"/>
    </source>
</evidence>
<comment type="caution">
    <text evidence="10">The sequence shown here is derived from an EMBL/GenBank/DDBJ whole genome shotgun (WGS) entry which is preliminary data.</text>
</comment>
<keyword evidence="6 8" id="KW-0139">CF(1)</keyword>
<organism evidence="10 11">
    <name type="scientific">Tersicoccus phoenicis</name>
    <dbReference type="NCBI Taxonomy" id="554083"/>
    <lineage>
        <taxon>Bacteria</taxon>
        <taxon>Bacillati</taxon>
        <taxon>Actinomycetota</taxon>
        <taxon>Actinomycetes</taxon>
        <taxon>Micrococcales</taxon>
        <taxon>Micrococcaceae</taxon>
        <taxon>Tersicoccus</taxon>
    </lineage>
</organism>
<dbReference type="SUPFAM" id="SSF51344">
    <property type="entry name" value="Epsilon subunit of F1F0-ATP synthase N-terminal domain"/>
    <property type="match status" value="1"/>
</dbReference>
<feature type="domain" description="ATP synthase F1 complex delta/epsilon subunit N-terminal" evidence="9">
    <location>
        <begin position="8"/>
        <end position="87"/>
    </location>
</feature>
<dbReference type="CDD" id="cd12152">
    <property type="entry name" value="F1-ATPase_delta"/>
    <property type="match status" value="1"/>
</dbReference>
<evidence type="ECO:0000256" key="6">
    <source>
        <dbReference type="ARBA" id="ARBA00023196"/>
    </source>
</evidence>
<evidence type="ECO:0000256" key="7">
    <source>
        <dbReference type="ARBA" id="ARBA00023310"/>
    </source>
</evidence>
<evidence type="ECO:0000256" key="2">
    <source>
        <dbReference type="ARBA" id="ARBA00005712"/>
    </source>
</evidence>
<dbReference type="STRING" id="554083.BKD30_09185"/>
<dbReference type="InterPro" id="IPR020546">
    <property type="entry name" value="ATP_synth_F1_dsu/esu_N"/>
</dbReference>
<accession>A0A1R1L9A2</accession>
<dbReference type="InterPro" id="IPR001469">
    <property type="entry name" value="ATP_synth_F1_dsu/esu"/>
</dbReference>
<dbReference type="Pfam" id="PF02823">
    <property type="entry name" value="ATP-synt_DE_N"/>
    <property type="match status" value="1"/>
</dbReference>
<dbReference type="AlphaFoldDB" id="A0A1R1L9A2"/>
<dbReference type="NCBIfam" id="NF009977">
    <property type="entry name" value="PRK13442.1"/>
    <property type="match status" value="1"/>
</dbReference>
<dbReference type="PANTHER" id="PTHR13822:SF10">
    <property type="entry name" value="ATP SYNTHASE EPSILON CHAIN, CHLOROPLASTIC"/>
    <property type="match status" value="1"/>
</dbReference>
<dbReference type="EMBL" id="MRDE01000064">
    <property type="protein sequence ID" value="OMH24081.1"/>
    <property type="molecule type" value="Genomic_DNA"/>
</dbReference>
<keyword evidence="3 8" id="KW-0813">Transport</keyword>
<dbReference type="GO" id="GO:0045259">
    <property type="term" value="C:proton-transporting ATP synthase complex"/>
    <property type="evidence" value="ECO:0007669"/>
    <property type="project" value="UniProtKB-KW"/>
</dbReference>
<keyword evidence="7 8" id="KW-0066">ATP synthesis</keyword>
<reference evidence="10 11" key="1">
    <citation type="submission" date="2016-12" db="EMBL/GenBank/DDBJ databases">
        <title>Draft genome of Tersicoccus phoenicis 1P05MA.</title>
        <authorList>
            <person name="Nakajima Y."/>
            <person name="Yoshizawa S."/>
            <person name="Nakamura K."/>
            <person name="Ogura Y."/>
            <person name="Hayashi T."/>
            <person name="Kogure K."/>
        </authorList>
    </citation>
    <scope>NUCLEOTIDE SEQUENCE [LARGE SCALE GENOMIC DNA]</scope>
    <source>
        <strain evidence="10 11">1p05MA</strain>
    </source>
</reference>
<sequence>MAESRSELEVEVVASDRFIWSGGARLVKARTTDGDIGILPGHSPVLALLAEGEVAIEPVTGARVRVQVSQGFFSVDHDRVVIVADDATVAEGTTAGAR</sequence>
<dbReference type="GO" id="GO:0005886">
    <property type="term" value="C:plasma membrane"/>
    <property type="evidence" value="ECO:0007669"/>
    <property type="project" value="UniProtKB-SubCell"/>
</dbReference>
<evidence type="ECO:0000256" key="5">
    <source>
        <dbReference type="ARBA" id="ARBA00023136"/>
    </source>
</evidence>